<dbReference type="Gene3D" id="3.20.20.450">
    <property type="entry name" value="EAL domain"/>
    <property type="match status" value="1"/>
</dbReference>
<protein>
    <submittedName>
        <fullName evidence="2">EAL domain-containing protein</fullName>
    </submittedName>
</protein>
<dbReference type="PANTHER" id="PTHR33121">
    <property type="entry name" value="CYCLIC DI-GMP PHOSPHODIESTERASE PDEF"/>
    <property type="match status" value="1"/>
</dbReference>
<dbReference type="Pfam" id="PF00563">
    <property type="entry name" value="EAL"/>
    <property type="match status" value="1"/>
</dbReference>
<accession>A0A6I2M7F3</accession>
<keyword evidence="3" id="KW-1185">Reference proteome</keyword>
<dbReference type="InterPro" id="IPR001633">
    <property type="entry name" value="EAL_dom"/>
</dbReference>
<evidence type="ECO:0000313" key="3">
    <source>
        <dbReference type="Proteomes" id="UP000441585"/>
    </source>
</evidence>
<gene>
    <name evidence="2" type="ORF">GJU41_05015</name>
</gene>
<dbReference type="SUPFAM" id="SSF141868">
    <property type="entry name" value="EAL domain-like"/>
    <property type="match status" value="1"/>
</dbReference>
<sequence>MYQHVLNEETVNLIQTGAFVSHLQPILHAQSGELYGYESLLRSADQEISPYHLFQTAQKTNMQSALDKKAREAAIKARVNQIPAGIKSFINFLPSTIYNPEYCLKHTFDIVKKYDVSPEDLVFEVVETEKIEDMNHLKNILDAYRKNGMKVALDDLGAGFATLEILRELHPDFVKIDRNYISDCHENLEKHDFLANVINLGRKLNIQVLGEGVEKEEEFEFLKELGIDFVQGYLFGKPALKPAEHLVRAI</sequence>
<dbReference type="SMART" id="SM00052">
    <property type="entry name" value="EAL"/>
    <property type="match status" value="1"/>
</dbReference>
<dbReference type="PANTHER" id="PTHR33121:SF15">
    <property type="entry name" value="BLUE LIGHT- AND TEMPERATURE-REGULATED ANTIREPRESSOR BLUF"/>
    <property type="match status" value="1"/>
</dbReference>
<dbReference type="InterPro" id="IPR050706">
    <property type="entry name" value="Cyclic-di-GMP_PDE-like"/>
</dbReference>
<evidence type="ECO:0000259" key="1">
    <source>
        <dbReference type="PROSITE" id="PS50883"/>
    </source>
</evidence>
<comment type="caution">
    <text evidence="2">The sequence shown here is derived from an EMBL/GenBank/DDBJ whole genome shotgun (WGS) entry which is preliminary data.</text>
</comment>
<dbReference type="EMBL" id="WKKF01000001">
    <property type="protein sequence ID" value="MRX53322.1"/>
    <property type="molecule type" value="Genomic_DNA"/>
</dbReference>
<dbReference type="InterPro" id="IPR035919">
    <property type="entry name" value="EAL_sf"/>
</dbReference>
<dbReference type="GO" id="GO:0071111">
    <property type="term" value="F:cyclic-guanylate-specific phosphodiesterase activity"/>
    <property type="evidence" value="ECO:0007669"/>
    <property type="project" value="InterPro"/>
</dbReference>
<reference evidence="2 3" key="1">
    <citation type="submission" date="2019-11" db="EMBL/GenBank/DDBJ databases">
        <title>Bacillus idriensis genome.</title>
        <authorList>
            <person name="Konopka E.N."/>
            <person name="Newman J.D."/>
        </authorList>
    </citation>
    <scope>NUCLEOTIDE SEQUENCE [LARGE SCALE GENOMIC DNA]</scope>
    <source>
        <strain evidence="2 3">DSM 19097</strain>
    </source>
</reference>
<name>A0A6I2M7F3_9BACI</name>
<organism evidence="2 3">
    <name type="scientific">Metabacillus idriensis</name>
    <dbReference type="NCBI Taxonomy" id="324768"/>
    <lineage>
        <taxon>Bacteria</taxon>
        <taxon>Bacillati</taxon>
        <taxon>Bacillota</taxon>
        <taxon>Bacilli</taxon>
        <taxon>Bacillales</taxon>
        <taxon>Bacillaceae</taxon>
        <taxon>Metabacillus</taxon>
    </lineage>
</organism>
<evidence type="ECO:0000313" key="2">
    <source>
        <dbReference type="EMBL" id="MRX53322.1"/>
    </source>
</evidence>
<feature type="domain" description="EAL" evidence="1">
    <location>
        <begin position="3"/>
        <end position="250"/>
    </location>
</feature>
<dbReference type="PROSITE" id="PS50883">
    <property type="entry name" value="EAL"/>
    <property type="match status" value="1"/>
</dbReference>
<dbReference type="AlphaFoldDB" id="A0A6I2M7F3"/>
<proteinExistence type="predicted"/>
<dbReference type="CDD" id="cd01948">
    <property type="entry name" value="EAL"/>
    <property type="match status" value="1"/>
</dbReference>
<dbReference type="Proteomes" id="UP000441585">
    <property type="component" value="Unassembled WGS sequence"/>
</dbReference>